<evidence type="ECO:0000313" key="6">
    <source>
        <dbReference type="EMBL" id="OEH93100.1"/>
    </source>
</evidence>
<dbReference type="InterPro" id="IPR012394">
    <property type="entry name" value="Aldehyde_DH_NAD(P)"/>
</dbReference>
<dbReference type="FunFam" id="3.40.309.10:FF:000004">
    <property type="entry name" value="Succinate-semialdehyde dehydrogenase I"/>
    <property type="match status" value="1"/>
</dbReference>
<dbReference type="RefSeq" id="WP_069716908.1">
    <property type="nucleotide sequence ID" value="NZ_MJEH01000017.1"/>
</dbReference>
<dbReference type="FunFam" id="3.40.605.10:FF:000005">
    <property type="entry name" value="Succinate-semialdehyde dehydrogenase I"/>
    <property type="match status" value="1"/>
</dbReference>
<dbReference type="AlphaFoldDB" id="A0A1E5LG96"/>
<keyword evidence="2 3" id="KW-0560">Oxidoreductase</keyword>
<dbReference type="InterPro" id="IPR016162">
    <property type="entry name" value="Ald_DH_N"/>
</dbReference>
<dbReference type="PANTHER" id="PTHR43353:SF5">
    <property type="entry name" value="SUCCINATE-SEMIALDEHYDE DEHYDROGENASE, MITOCHONDRIAL"/>
    <property type="match status" value="1"/>
</dbReference>
<evidence type="ECO:0000259" key="5">
    <source>
        <dbReference type="Pfam" id="PF00171"/>
    </source>
</evidence>
<dbReference type="NCBIfam" id="TIGR01780">
    <property type="entry name" value="SSADH"/>
    <property type="match status" value="1"/>
</dbReference>
<dbReference type="InterPro" id="IPR010102">
    <property type="entry name" value="Succ_semiAld_DH"/>
</dbReference>
<proteinExistence type="inferred from homology"/>
<dbReference type="GO" id="GO:0009450">
    <property type="term" value="P:gamma-aminobutyric acid catabolic process"/>
    <property type="evidence" value="ECO:0007669"/>
    <property type="project" value="InterPro"/>
</dbReference>
<dbReference type="STRING" id="1305675.BFG57_13730"/>
<reference evidence="6 7" key="1">
    <citation type="submission" date="2016-08" db="EMBL/GenBank/DDBJ databases">
        <title>Genome of Bacillus solimangrovi GH2-4.</title>
        <authorList>
            <person name="Lim S."/>
            <person name="Kim B.-C."/>
        </authorList>
    </citation>
    <scope>NUCLEOTIDE SEQUENCE [LARGE SCALE GENOMIC DNA]</scope>
    <source>
        <strain evidence="6 7">GH2-4</strain>
    </source>
</reference>
<dbReference type="InterPro" id="IPR016161">
    <property type="entry name" value="Ald_DH/histidinol_DH"/>
</dbReference>
<dbReference type="Proteomes" id="UP000095209">
    <property type="component" value="Unassembled WGS sequence"/>
</dbReference>
<dbReference type="CDD" id="cd07103">
    <property type="entry name" value="ALDH_F5_SSADH_GabD"/>
    <property type="match status" value="1"/>
</dbReference>
<accession>A0A1E5LG96</accession>
<dbReference type="Pfam" id="PF00171">
    <property type="entry name" value="Aldedh"/>
    <property type="match status" value="1"/>
</dbReference>
<dbReference type="GO" id="GO:0004777">
    <property type="term" value="F:succinate-semialdehyde dehydrogenase (NAD+) activity"/>
    <property type="evidence" value="ECO:0007669"/>
    <property type="project" value="TreeGrafter"/>
</dbReference>
<dbReference type="InterPro" id="IPR016163">
    <property type="entry name" value="Ald_DH_C"/>
</dbReference>
<evidence type="ECO:0000256" key="2">
    <source>
        <dbReference type="ARBA" id="ARBA00023002"/>
    </source>
</evidence>
<sequence length="474" mass="51991">MFINQNYINGEWIHVNEQISVYNPATKELIGTVPNSGAKEATLAVEAATVAFISWSKRTADDRSRLLYKWHHLIEKNKNELAHIMTVEQGKPLKEALAEIEYANQYVLWYAEEAKRNYGDTIPSSSPNKQIIVKKEPVGVVAAITPWNFPAAMITRKLAPAVASGCTVVLKPSEETPFTALKLVQLAEEAGFPKGVINVVSGNAKQIGEVWLSDPKVRKLTFTGSTPVGKLLMKKAADTMKKVSLELGGHAPFIVTKDADLDKAVEGAIHSKFRNAGQACVATNRFYIHEEIVESFTAKLVERTSQLSIGNGLIDNVDIGPLINEKAISKVLNHIEDAVKKGASILTGGKRIMQQEGYFLQPTVIGNVTDEMICMQEETFGPLSPITTFKTIEEVINRANHSPYGLAAYVFTEKMNEAVLFMNRLEYGVIGVNDGAPSTAQAPFGGYKESGIGREGGYYGMEEYLEQKYISIGS</sequence>
<dbReference type="EMBL" id="MJEH01000017">
    <property type="protein sequence ID" value="OEH93100.1"/>
    <property type="molecule type" value="Genomic_DNA"/>
</dbReference>
<gene>
    <name evidence="6" type="primary">gabD</name>
    <name evidence="6" type="ORF">BFG57_13730</name>
</gene>
<dbReference type="Gene3D" id="3.40.309.10">
    <property type="entry name" value="Aldehyde Dehydrogenase, Chain A, domain 2"/>
    <property type="match status" value="1"/>
</dbReference>
<evidence type="ECO:0000256" key="1">
    <source>
        <dbReference type="ARBA" id="ARBA00009986"/>
    </source>
</evidence>
<dbReference type="PIRSF" id="PIRSF036492">
    <property type="entry name" value="ALDH"/>
    <property type="match status" value="1"/>
</dbReference>
<dbReference type="InterPro" id="IPR015590">
    <property type="entry name" value="Aldehyde_DH_dom"/>
</dbReference>
<keyword evidence="7" id="KW-1185">Reference proteome</keyword>
<dbReference type="GO" id="GO:0006081">
    <property type="term" value="P:aldehyde metabolic process"/>
    <property type="evidence" value="ECO:0007669"/>
    <property type="project" value="InterPro"/>
</dbReference>
<evidence type="ECO:0000313" key="7">
    <source>
        <dbReference type="Proteomes" id="UP000095209"/>
    </source>
</evidence>
<dbReference type="InterPro" id="IPR016160">
    <property type="entry name" value="Ald_DH_CS_CYS"/>
</dbReference>
<dbReference type="PROSITE" id="PS00070">
    <property type="entry name" value="ALDEHYDE_DEHYDR_CYS"/>
    <property type="match status" value="1"/>
</dbReference>
<evidence type="ECO:0000256" key="4">
    <source>
        <dbReference type="PIRSR" id="PIRSR036492-1"/>
    </source>
</evidence>
<comment type="similarity">
    <text evidence="1 3">Belongs to the aldehyde dehydrogenase family.</text>
</comment>
<dbReference type="InterPro" id="IPR050740">
    <property type="entry name" value="Aldehyde_DH_Superfamily"/>
</dbReference>
<dbReference type="PANTHER" id="PTHR43353">
    <property type="entry name" value="SUCCINATE-SEMIALDEHYDE DEHYDROGENASE, MITOCHONDRIAL"/>
    <property type="match status" value="1"/>
</dbReference>
<organism evidence="6 7">
    <name type="scientific">Bacillus solimangrovi</name>
    <dbReference type="NCBI Taxonomy" id="1305675"/>
    <lineage>
        <taxon>Bacteria</taxon>
        <taxon>Bacillati</taxon>
        <taxon>Bacillota</taxon>
        <taxon>Bacilli</taxon>
        <taxon>Bacillales</taxon>
        <taxon>Bacillaceae</taxon>
        <taxon>Bacillus</taxon>
    </lineage>
</organism>
<feature type="domain" description="Aldehyde dehydrogenase" evidence="5">
    <location>
        <begin position="15"/>
        <end position="470"/>
    </location>
</feature>
<protein>
    <recommendedName>
        <fullName evidence="3">Aldehyde dehydrogenase</fullName>
    </recommendedName>
</protein>
<dbReference type="Gene3D" id="3.40.605.10">
    <property type="entry name" value="Aldehyde Dehydrogenase, Chain A, domain 1"/>
    <property type="match status" value="1"/>
</dbReference>
<comment type="caution">
    <text evidence="6">The sequence shown here is derived from an EMBL/GenBank/DDBJ whole genome shotgun (WGS) entry which is preliminary data.</text>
</comment>
<dbReference type="SUPFAM" id="SSF53720">
    <property type="entry name" value="ALDH-like"/>
    <property type="match status" value="1"/>
</dbReference>
<feature type="active site" evidence="4">
    <location>
        <position position="280"/>
    </location>
</feature>
<dbReference type="OrthoDB" id="9762913at2"/>
<feature type="active site" evidence="4">
    <location>
        <position position="246"/>
    </location>
</feature>
<name>A0A1E5LG96_9BACI</name>
<evidence type="ECO:0000256" key="3">
    <source>
        <dbReference type="PIRNR" id="PIRNR036492"/>
    </source>
</evidence>